<proteinExistence type="predicted"/>
<name>A0ABS2KEA5_9GAMM</name>
<dbReference type="Proteomes" id="UP001430193">
    <property type="component" value="Unassembled WGS sequence"/>
</dbReference>
<dbReference type="EMBL" id="JADIKF010000035">
    <property type="protein sequence ID" value="MBM7128678.1"/>
    <property type="molecule type" value="Genomic_DNA"/>
</dbReference>
<organism evidence="2 3">
    <name type="scientific">Dyella mobilis</name>
    <dbReference type="NCBI Taxonomy" id="1849582"/>
    <lineage>
        <taxon>Bacteria</taxon>
        <taxon>Pseudomonadati</taxon>
        <taxon>Pseudomonadota</taxon>
        <taxon>Gammaproteobacteria</taxon>
        <taxon>Lysobacterales</taxon>
        <taxon>Rhodanobacteraceae</taxon>
        <taxon>Dyella</taxon>
    </lineage>
</organism>
<feature type="transmembrane region" description="Helical" evidence="1">
    <location>
        <begin position="12"/>
        <end position="29"/>
    </location>
</feature>
<dbReference type="RefSeq" id="WP_204630300.1">
    <property type="nucleotide sequence ID" value="NZ_BSOC01000006.1"/>
</dbReference>
<sequence length="548" mass="60936">MGKGTGARWREWLLQVVVALAYAFVYIAVHPISNAHWQIRTAVRLASLLLMPYRYWPAMLVAEAIPNAYEVLPCLSSLGAGFVAIRSVPPILPAMPVVWWFRRSGIFPAQRLIDVKMLLKCALIVTLVSTGYDYLSISFVHIPNQFDAQPIMALGYAIGNCIAIIGIVPIVLLMSLDIRKWGWRDQMKHMLGSKLTLDMVLFAVPSLALLSYAVLRSHDEDVKQVARMAMFAPVAWLTLKHGWRAAAVGGALAAACVCILTESRPEAKILEVQAPVMLAIGLLLATGARITAQRIQEERLRRGDVTMKRIARQTFLTSERRGRQVSIALERLAGGLHISNSQFIDQLRRLLPGLDHQTYAKQVKTTQEKVYELAESLHPLAWRERGLPAALNETIARALDEAGIAYRCHITGRGFIRMSPALLTGAYRCACEAVVLLSEKWHCTRISLTLRGGETNGKKWVVLRAHGFYSQRDVAEAALRLSERNHLAPRLGAIGLDREQLADFASVFNGLVHARSQMTCDQLTIYLRDAGAGAEVDDEVEPLRLWVD</sequence>
<feature type="transmembrane region" description="Helical" evidence="1">
    <location>
        <begin position="154"/>
        <end position="174"/>
    </location>
</feature>
<evidence type="ECO:0008006" key="4">
    <source>
        <dbReference type="Google" id="ProtNLM"/>
    </source>
</evidence>
<feature type="transmembrane region" description="Helical" evidence="1">
    <location>
        <begin position="78"/>
        <end position="101"/>
    </location>
</feature>
<evidence type="ECO:0000256" key="1">
    <source>
        <dbReference type="SAM" id="Phobius"/>
    </source>
</evidence>
<evidence type="ECO:0000313" key="3">
    <source>
        <dbReference type="Proteomes" id="UP001430193"/>
    </source>
</evidence>
<accession>A0ABS2KEA5</accession>
<protein>
    <recommendedName>
        <fullName evidence="4">MASE1 domain-containing protein</fullName>
    </recommendedName>
</protein>
<reference evidence="2" key="1">
    <citation type="submission" date="2020-10" db="EMBL/GenBank/DDBJ databases">
        <title>Phylogeny of dyella-like bacteria.</title>
        <authorList>
            <person name="Fu J."/>
        </authorList>
    </citation>
    <scope>NUCLEOTIDE SEQUENCE</scope>
    <source>
        <strain evidence="2">DHON07</strain>
    </source>
</reference>
<gene>
    <name evidence="2" type="ORF">ISS99_04000</name>
</gene>
<feature type="transmembrane region" description="Helical" evidence="1">
    <location>
        <begin position="195"/>
        <end position="215"/>
    </location>
</feature>
<feature type="transmembrane region" description="Helical" evidence="1">
    <location>
        <begin position="121"/>
        <end position="142"/>
    </location>
</feature>
<keyword evidence="3" id="KW-1185">Reference proteome</keyword>
<keyword evidence="1" id="KW-0812">Transmembrane</keyword>
<comment type="caution">
    <text evidence="2">The sequence shown here is derived from an EMBL/GenBank/DDBJ whole genome shotgun (WGS) entry which is preliminary data.</text>
</comment>
<keyword evidence="1" id="KW-1133">Transmembrane helix</keyword>
<evidence type="ECO:0000313" key="2">
    <source>
        <dbReference type="EMBL" id="MBM7128678.1"/>
    </source>
</evidence>
<keyword evidence="1" id="KW-0472">Membrane</keyword>